<evidence type="ECO:0000256" key="5">
    <source>
        <dbReference type="ARBA" id="ARBA00013063"/>
    </source>
</evidence>
<evidence type="ECO:0000256" key="3">
    <source>
        <dbReference type="ARBA" id="ARBA00006906"/>
    </source>
</evidence>
<gene>
    <name evidence="9" type="ORF">CHR90_02750</name>
</gene>
<dbReference type="GO" id="GO:0008675">
    <property type="term" value="F:2-dehydro-3-deoxy-phosphogluconate aldolase activity"/>
    <property type="evidence" value="ECO:0007669"/>
    <property type="project" value="UniProtKB-EC"/>
</dbReference>
<evidence type="ECO:0000256" key="6">
    <source>
        <dbReference type="ARBA" id="ARBA00023239"/>
    </source>
</evidence>
<evidence type="ECO:0000256" key="2">
    <source>
        <dbReference type="ARBA" id="ARBA00004736"/>
    </source>
</evidence>
<evidence type="ECO:0000313" key="9">
    <source>
        <dbReference type="EMBL" id="OYQ21128.1"/>
    </source>
</evidence>
<dbReference type="PANTHER" id="PTHR30246">
    <property type="entry name" value="2-KETO-3-DEOXY-6-PHOSPHOGLUCONATE ALDOLASE"/>
    <property type="match status" value="1"/>
</dbReference>
<dbReference type="Proteomes" id="UP000216361">
    <property type="component" value="Unassembled WGS sequence"/>
</dbReference>
<dbReference type="InterPro" id="IPR000887">
    <property type="entry name" value="Aldlse_KDPG_KHG"/>
</dbReference>
<comment type="pathway">
    <text evidence="2">Carbohydrate acid metabolism; 2-dehydro-3-deoxy-D-gluconate degradation; D-glyceraldehyde 3-phosphate and pyruvate from 2-dehydro-3-deoxy-D-gluconate: step 2/2.</text>
</comment>
<dbReference type="NCBIfam" id="TIGR01182">
    <property type="entry name" value="eda"/>
    <property type="match status" value="1"/>
</dbReference>
<keyword evidence="6 9" id="KW-0456">Lyase</keyword>
<keyword evidence="10" id="KW-1185">Reference proteome</keyword>
<evidence type="ECO:0000256" key="4">
    <source>
        <dbReference type="ARBA" id="ARBA00011233"/>
    </source>
</evidence>
<dbReference type="PANTHER" id="PTHR30246:SF1">
    <property type="entry name" value="2-DEHYDRO-3-DEOXY-6-PHOSPHOGALACTONATE ALDOLASE-RELATED"/>
    <property type="match status" value="1"/>
</dbReference>
<dbReference type="NCBIfam" id="NF004325">
    <property type="entry name" value="PRK05718.1"/>
    <property type="match status" value="1"/>
</dbReference>
<dbReference type="PROSITE" id="PS00160">
    <property type="entry name" value="ALDOLASE_KDPG_KHG_2"/>
    <property type="match status" value="1"/>
</dbReference>
<evidence type="ECO:0000256" key="1">
    <source>
        <dbReference type="ARBA" id="ARBA00000654"/>
    </source>
</evidence>
<reference evidence="9 10" key="1">
    <citation type="submission" date="2017-07" db="EMBL/GenBank/DDBJ databases">
        <title>Elstera cyanobacteriorum sp. nov., a novel bacterium isolated from cyanobacterial aggregates in a eutrophic lake.</title>
        <authorList>
            <person name="Cai H."/>
        </authorList>
    </citation>
    <scope>NUCLEOTIDE SEQUENCE [LARGE SCALE GENOMIC DNA]</scope>
    <source>
        <strain evidence="9 10">TH019</strain>
    </source>
</reference>
<dbReference type="InterPro" id="IPR013785">
    <property type="entry name" value="Aldolase_TIM"/>
</dbReference>
<protein>
    <recommendedName>
        <fullName evidence="5">2-dehydro-3-deoxy-phosphogluconate aldolase</fullName>
        <ecNumber evidence="5">4.1.2.14</ecNumber>
    </recommendedName>
</protein>
<comment type="catalytic activity">
    <reaction evidence="1">
        <text>2-dehydro-3-deoxy-6-phospho-D-gluconate = D-glyceraldehyde 3-phosphate + pyruvate</text>
        <dbReference type="Rhea" id="RHEA:17089"/>
        <dbReference type="ChEBI" id="CHEBI:15361"/>
        <dbReference type="ChEBI" id="CHEBI:57569"/>
        <dbReference type="ChEBI" id="CHEBI:59776"/>
        <dbReference type="EC" id="4.1.2.14"/>
    </reaction>
</comment>
<comment type="similarity">
    <text evidence="3">Belongs to the KHG/KDPG aldolase family.</text>
</comment>
<comment type="subunit">
    <text evidence="4">Homotrimer.</text>
</comment>
<dbReference type="AlphaFoldDB" id="A0A255XVX2"/>
<dbReference type="EMBL" id="NOXS01000024">
    <property type="protein sequence ID" value="OYQ21128.1"/>
    <property type="molecule type" value="Genomic_DNA"/>
</dbReference>
<dbReference type="EC" id="4.1.2.14" evidence="5"/>
<name>A0A255XVX2_9PROT</name>
<evidence type="ECO:0000313" key="10">
    <source>
        <dbReference type="Proteomes" id="UP000216361"/>
    </source>
</evidence>
<evidence type="ECO:0000256" key="8">
    <source>
        <dbReference type="ARBA" id="ARBA00023277"/>
    </source>
</evidence>
<dbReference type="InterPro" id="IPR031337">
    <property type="entry name" value="KDPG/KHG_AS_1"/>
</dbReference>
<keyword evidence="8" id="KW-0119">Carbohydrate metabolism</keyword>
<dbReference type="RefSeq" id="WP_094407452.1">
    <property type="nucleotide sequence ID" value="NZ_BMJZ01000012.1"/>
</dbReference>
<proteinExistence type="inferred from homology"/>
<keyword evidence="7" id="KW-0704">Schiff base</keyword>
<organism evidence="9 10">
    <name type="scientific">Elstera cyanobacteriorum</name>
    <dbReference type="NCBI Taxonomy" id="2022747"/>
    <lineage>
        <taxon>Bacteria</taxon>
        <taxon>Pseudomonadati</taxon>
        <taxon>Pseudomonadota</taxon>
        <taxon>Alphaproteobacteria</taxon>
        <taxon>Rhodospirillales</taxon>
        <taxon>Rhodospirillaceae</taxon>
        <taxon>Elstera</taxon>
    </lineage>
</organism>
<dbReference type="Gene3D" id="3.20.20.70">
    <property type="entry name" value="Aldolase class I"/>
    <property type="match status" value="1"/>
</dbReference>
<dbReference type="SUPFAM" id="SSF51569">
    <property type="entry name" value="Aldolase"/>
    <property type="match status" value="1"/>
</dbReference>
<evidence type="ECO:0000256" key="7">
    <source>
        <dbReference type="ARBA" id="ARBA00023270"/>
    </source>
</evidence>
<dbReference type="OrthoDB" id="9805177at2"/>
<sequence>MDRNQQMLDLMALGPVIPVLVIEEADQAVPLAQALVAGGLRVLEVTLRTPVALECIARIAADVPDAIVGAGTVNRPIDADAARQSGAKFLVSPGSTAALLDEMDKTHLPYLAGAVTASEVLGLLERGLTALKFFPAEPAGGINYLKALAGPLPEIRFCPTGGIDLAKAKQYLALPNVPCVGGSWVVPKEALAAGDYARIETLAREAASLTP</sequence>
<dbReference type="InterPro" id="IPR031338">
    <property type="entry name" value="KDPG/KHG_AS_2"/>
</dbReference>
<comment type="caution">
    <text evidence="9">The sequence shown here is derived from an EMBL/GenBank/DDBJ whole genome shotgun (WGS) entry which is preliminary data.</text>
</comment>
<dbReference type="Pfam" id="PF01081">
    <property type="entry name" value="Aldolase"/>
    <property type="match status" value="1"/>
</dbReference>
<dbReference type="PROSITE" id="PS00159">
    <property type="entry name" value="ALDOLASE_KDPG_KHG_1"/>
    <property type="match status" value="1"/>
</dbReference>
<accession>A0A255XVX2</accession>
<dbReference type="CDD" id="cd00452">
    <property type="entry name" value="KDPG_aldolase"/>
    <property type="match status" value="1"/>
</dbReference>